<evidence type="ECO:0000256" key="2">
    <source>
        <dbReference type="ARBA" id="ARBA00023015"/>
    </source>
</evidence>
<evidence type="ECO:0000313" key="7">
    <source>
        <dbReference type="Proteomes" id="UP001239909"/>
    </source>
</evidence>
<dbReference type="InterPro" id="IPR036388">
    <property type="entry name" value="WH-like_DNA-bd_sf"/>
</dbReference>
<evidence type="ECO:0000256" key="4">
    <source>
        <dbReference type="ARBA" id="ARBA00023163"/>
    </source>
</evidence>
<evidence type="ECO:0000256" key="1">
    <source>
        <dbReference type="ARBA" id="ARBA00009437"/>
    </source>
</evidence>
<keyword evidence="2" id="KW-0805">Transcription regulation</keyword>
<dbReference type="Pfam" id="PF03466">
    <property type="entry name" value="LysR_substrate"/>
    <property type="match status" value="1"/>
</dbReference>
<dbReference type="PANTHER" id="PTHR30419:SF29">
    <property type="entry name" value="LYSR-FAMILY TRANSCRIPTIONAL REGULATOR"/>
    <property type="match status" value="1"/>
</dbReference>
<accession>A0ABQ6LF47</accession>
<dbReference type="Pfam" id="PF00126">
    <property type="entry name" value="HTH_1"/>
    <property type="match status" value="1"/>
</dbReference>
<keyword evidence="3" id="KW-0238">DNA-binding</keyword>
<comment type="caution">
    <text evidence="6">The sequence shown here is derived from an EMBL/GenBank/DDBJ whole genome shotgun (WGS) entry which is preliminary data.</text>
</comment>
<dbReference type="Gene3D" id="3.40.190.10">
    <property type="entry name" value="Periplasmic binding protein-like II"/>
    <property type="match status" value="2"/>
</dbReference>
<name>A0ABQ6LF47_9RHOB</name>
<dbReference type="RefSeq" id="WP_285670706.1">
    <property type="nucleotide sequence ID" value="NZ_BSYI01000007.1"/>
</dbReference>
<dbReference type="Gene3D" id="1.10.10.10">
    <property type="entry name" value="Winged helix-like DNA-binding domain superfamily/Winged helix DNA-binding domain"/>
    <property type="match status" value="1"/>
</dbReference>
<evidence type="ECO:0000256" key="3">
    <source>
        <dbReference type="ARBA" id="ARBA00023125"/>
    </source>
</evidence>
<dbReference type="InterPro" id="IPR050950">
    <property type="entry name" value="HTH-type_LysR_regulators"/>
</dbReference>
<dbReference type="EMBL" id="BSYI01000007">
    <property type="protein sequence ID" value="GMG81962.1"/>
    <property type="molecule type" value="Genomic_DNA"/>
</dbReference>
<comment type="similarity">
    <text evidence="1">Belongs to the LysR transcriptional regulatory family.</text>
</comment>
<proteinExistence type="inferred from homology"/>
<dbReference type="SUPFAM" id="SSF46785">
    <property type="entry name" value="Winged helix' DNA-binding domain"/>
    <property type="match status" value="1"/>
</dbReference>
<protein>
    <submittedName>
        <fullName evidence="6">LysR family transcriptional regulator</fullName>
    </submittedName>
</protein>
<dbReference type="InterPro" id="IPR005119">
    <property type="entry name" value="LysR_subst-bd"/>
</dbReference>
<dbReference type="PANTHER" id="PTHR30419">
    <property type="entry name" value="HTH-TYPE TRANSCRIPTIONAL REGULATOR YBHD"/>
    <property type="match status" value="1"/>
</dbReference>
<dbReference type="Proteomes" id="UP001239909">
    <property type="component" value="Unassembled WGS sequence"/>
</dbReference>
<sequence length="285" mass="29910">MTPRALQSLVAIAEHGSLSRAAEVCHLTLSAVSMQMKALEAELGASLFDRTTRPPRLTPLGRAAAEEARALLAAERRLRDLCAGPGLAGEWRIGFIQTASVRILPGFLARAAAQAPRARFAVETGLSESFAQAVARGRLDAAVITRADPVPPGLRLVTLASEELVYALPPGAQRLAPAEAFARLRFLQFAPETGIGRLVAAHLAAAGLQPARRVVLDGIEAIMESVAGGLGFTALPAPDVARYAGPGVTMRPMRDPALTREVVLAVLAGSPAEREADRLAALMRG</sequence>
<organism evidence="6 7">
    <name type="scientific">Paralimibaculum aggregatum</name>
    <dbReference type="NCBI Taxonomy" id="3036245"/>
    <lineage>
        <taxon>Bacteria</taxon>
        <taxon>Pseudomonadati</taxon>
        <taxon>Pseudomonadota</taxon>
        <taxon>Alphaproteobacteria</taxon>
        <taxon>Rhodobacterales</taxon>
        <taxon>Paracoccaceae</taxon>
        <taxon>Paralimibaculum</taxon>
    </lineage>
</organism>
<evidence type="ECO:0000259" key="5">
    <source>
        <dbReference type="PROSITE" id="PS50931"/>
    </source>
</evidence>
<evidence type="ECO:0000313" key="6">
    <source>
        <dbReference type="EMBL" id="GMG81962.1"/>
    </source>
</evidence>
<dbReference type="InterPro" id="IPR036390">
    <property type="entry name" value="WH_DNA-bd_sf"/>
</dbReference>
<dbReference type="SUPFAM" id="SSF53850">
    <property type="entry name" value="Periplasmic binding protein-like II"/>
    <property type="match status" value="1"/>
</dbReference>
<dbReference type="PROSITE" id="PS50931">
    <property type="entry name" value="HTH_LYSR"/>
    <property type="match status" value="1"/>
</dbReference>
<dbReference type="InterPro" id="IPR000847">
    <property type="entry name" value="LysR_HTH_N"/>
</dbReference>
<keyword evidence="7" id="KW-1185">Reference proteome</keyword>
<keyword evidence="4" id="KW-0804">Transcription</keyword>
<feature type="domain" description="HTH lysR-type" evidence="5">
    <location>
        <begin position="1"/>
        <end position="58"/>
    </location>
</feature>
<gene>
    <name evidence="6" type="ORF">LNKW23_11750</name>
</gene>
<reference evidence="6 7" key="1">
    <citation type="submission" date="2023-04" db="EMBL/GenBank/DDBJ databases">
        <title>Marinoamorphus aggregata gen. nov., sp. Nov., isolate from tissue of brittle star Ophioplocus japonicus.</title>
        <authorList>
            <person name="Kawano K."/>
            <person name="Sawayama S."/>
            <person name="Nakagawa S."/>
        </authorList>
    </citation>
    <scope>NUCLEOTIDE SEQUENCE [LARGE SCALE GENOMIC DNA]</scope>
    <source>
        <strain evidence="6 7">NKW23</strain>
    </source>
</reference>